<proteinExistence type="predicted"/>
<keyword evidence="2" id="KW-1185">Reference proteome</keyword>
<comment type="caution">
    <text evidence="1">The sequence shown here is derived from an EMBL/GenBank/DDBJ whole genome shotgun (WGS) entry which is preliminary data.</text>
</comment>
<accession>A0A9N9CEV3</accession>
<evidence type="ECO:0000313" key="2">
    <source>
        <dbReference type="Proteomes" id="UP000789342"/>
    </source>
</evidence>
<feature type="non-terminal residue" evidence="1">
    <location>
        <position position="78"/>
    </location>
</feature>
<name>A0A9N9CEV3_9GLOM</name>
<evidence type="ECO:0000313" key="1">
    <source>
        <dbReference type="EMBL" id="CAG8601000.1"/>
    </source>
</evidence>
<dbReference type="OrthoDB" id="2443600at2759"/>
<dbReference type="AlphaFoldDB" id="A0A9N9CEV3"/>
<protein>
    <submittedName>
        <fullName evidence="1">16838_t:CDS:1</fullName>
    </submittedName>
</protein>
<sequence length="78" mass="9088">ENPHNYGGHLLAVHLMGHREYFSDVDTFWREIELHEELYEIEEKAFRSVMRGTIKVVDTAIENACSTIENVNTRLTNP</sequence>
<gene>
    <name evidence="1" type="ORF">AMORRO_LOCUS7781</name>
</gene>
<dbReference type="Proteomes" id="UP000789342">
    <property type="component" value="Unassembled WGS sequence"/>
</dbReference>
<reference evidence="1" key="1">
    <citation type="submission" date="2021-06" db="EMBL/GenBank/DDBJ databases">
        <authorList>
            <person name="Kallberg Y."/>
            <person name="Tangrot J."/>
            <person name="Rosling A."/>
        </authorList>
    </citation>
    <scope>NUCLEOTIDE SEQUENCE</scope>
    <source>
        <strain evidence="1">CL551</strain>
    </source>
</reference>
<organism evidence="1 2">
    <name type="scientific">Acaulospora morrowiae</name>
    <dbReference type="NCBI Taxonomy" id="94023"/>
    <lineage>
        <taxon>Eukaryota</taxon>
        <taxon>Fungi</taxon>
        <taxon>Fungi incertae sedis</taxon>
        <taxon>Mucoromycota</taxon>
        <taxon>Glomeromycotina</taxon>
        <taxon>Glomeromycetes</taxon>
        <taxon>Diversisporales</taxon>
        <taxon>Acaulosporaceae</taxon>
        <taxon>Acaulospora</taxon>
    </lineage>
</organism>
<dbReference type="EMBL" id="CAJVPV010006166">
    <property type="protein sequence ID" value="CAG8601000.1"/>
    <property type="molecule type" value="Genomic_DNA"/>
</dbReference>